<dbReference type="RefSeq" id="WP_103893103.1">
    <property type="nucleotide sequence ID" value="NZ_CP027768.1"/>
</dbReference>
<organism evidence="9 10">
    <name type="scientific">Tetragenococcus halophilus</name>
    <name type="common">Pediococcus halophilus</name>
    <dbReference type="NCBI Taxonomy" id="51669"/>
    <lineage>
        <taxon>Bacteria</taxon>
        <taxon>Bacillati</taxon>
        <taxon>Bacillota</taxon>
        <taxon>Bacilli</taxon>
        <taxon>Lactobacillales</taxon>
        <taxon>Enterococcaceae</taxon>
        <taxon>Tetragenococcus</taxon>
    </lineage>
</organism>
<dbReference type="Gene3D" id="3.30.70.260">
    <property type="match status" value="1"/>
</dbReference>
<dbReference type="Proteomes" id="UP000280475">
    <property type="component" value="Chromosome"/>
</dbReference>
<dbReference type="PANTHER" id="PTHR43166">
    <property type="entry name" value="AMINO ACID IMPORT ATP-BINDING PROTEIN"/>
    <property type="match status" value="1"/>
</dbReference>
<dbReference type="InterPro" id="IPR027417">
    <property type="entry name" value="P-loop_NTPase"/>
</dbReference>
<dbReference type="GO" id="GO:0006865">
    <property type="term" value="P:amino acid transport"/>
    <property type="evidence" value="ECO:0007669"/>
    <property type="project" value="UniProtKB-KW"/>
</dbReference>
<dbReference type="InterPro" id="IPR003593">
    <property type="entry name" value="AAA+_ATPase"/>
</dbReference>
<protein>
    <submittedName>
        <fullName evidence="9">Methionine ABC transporter ATP-binding protein</fullName>
    </submittedName>
</protein>
<proteinExistence type="predicted"/>
<dbReference type="Gene3D" id="3.40.50.300">
    <property type="entry name" value="P-loop containing nucleotide triphosphate hydrolases"/>
    <property type="match status" value="1"/>
</dbReference>
<dbReference type="InterPro" id="IPR018449">
    <property type="entry name" value="NIL_domain"/>
</dbReference>
<dbReference type="Pfam" id="PF00005">
    <property type="entry name" value="ABC_tran"/>
    <property type="match status" value="1"/>
</dbReference>
<keyword evidence="2" id="KW-1003">Cell membrane</keyword>
<dbReference type="InterPro" id="IPR017871">
    <property type="entry name" value="ABC_transporter-like_CS"/>
</dbReference>
<dbReference type="PANTHER" id="PTHR43166:SF30">
    <property type="entry name" value="METHIONINE IMPORT ATP-BINDING PROTEIN METN"/>
    <property type="match status" value="1"/>
</dbReference>
<dbReference type="AlphaFoldDB" id="A0A3G5FK28"/>
<dbReference type="GO" id="GO:0016887">
    <property type="term" value="F:ATP hydrolysis activity"/>
    <property type="evidence" value="ECO:0007669"/>
    <property type="project" value="InterPro"/>
</dbReference>
<evidence type="ECO:0000256" key="2">
    <source>
        <dbReference type="ARBA" id="ARBA00022475"/>
    </source>
</evidence>
<dbReference type="SMART" id="SM00382">
    <property type="entry name" value="AAA"/>
    <property type="match status" value="1"/>
</dbReference>
<keyword evidence="4 9" id="KW-0067">ATP-binding</keyword>
<dbReference type="InterPro" id="IPR003439">
    <property type="entry name" value="ABC_transporter-like_ATP-bd"/>
</dbReference>
<gene>
    <name evidence="9" type="ORF">C7H83_09670</name>
</gene>
<keyword evidence="1" id="KW-0813">Transport</keyword>
<evidence type="ECO:0000313" key="10">
    <source>
        <dbReference type="Proteomes" id="UP000280475"/>
    </source>
</evidence>
<evidence type="ECO:0000313" key="9">
    <source>
        <dbReference type="EMBL" id="AYW50712.1"/>
    </source>
</evidence>
<evidence type="ECO:0000256" key="7">
    <source>
        <dbReference type="ARBA" id="ARBA00023136"/>
    </source>
</evidence>
<dbReference type="GO" id="GO:0005524">
    <property type="term" value="F:ATP binding"/>
    <property type="evidence" value="ECO:0007669"/>
    <property type="project" value="UniProtKB-KW"/>
</dbReference>
<evidence type="ECO:0000256" key="3">
    <source>
        <dbReference type="ARBA" id="ARBA00022741"/>
    </source>
</evidence>
<keyword evidence="5" id="KW-1278">Translocase</keyword>
<reference evidence="9 10" key="1">
    <citation type="journal article" date="2012" name="Int. J. Syst. Evol. Microbiol.">
        <title>Characterization of Tetragenococcus strains from sugar thick juice reveals a novel species, Tetragenococcus osmophilus sp. nov., and divides Tetragenococcus halophilus into two subspecies, T. halophilus subsp. halophilus subsp. nov. and T. halophilus subsp. flandriensis subsp. nov.</title>
        <authorList>
            <person name="Juste A."/>
            <person name="Van Trappen S."/>
            <person name="Verreth C."/>
            <person name="Cleenwerck I."/>
            <person name="De Vos P."/>
            <person name="Lievens B."/>
            <person name="Willems K.A."/>
        </authorList>
    </citation>
    <scope>NUCLEOTIDE SEQUENCE [LARGE SCALE GENOMIC DNA]</scope>
    <source>
        <strain evidence="9 10">LMG 26042</strain>
    </source>
</reference>
<feature type="domain" description="ABC transporter" evidence="8">
    <location>
        <begin position="6"/>
        <end position="243"/>
    </location>
</feature>
<evidence type="ECO:0000256" key="6">
    <source>
        <dbReference type="ARBA" id="ARBA00022970"/>
    </source>
</evidence>
<dbReference type="SUPFAM" id="SSF55021">
    <property type="entry name" value="ACT-like"/>
    <property type="match status" value="1"/>
</dbReference>
<dbReference type="EMBL" id="CP027768">
    <property type="protein sequence ID" value="AYW50712.1"/>
    <property type="molecule type" value="Genomic_DNA"/>
</dbReference>
<keyword evidence="7" id="KW-0472">Membrane</keyword>
<evidence type="ECO:0000256" key="5">
    <source>
        <dbReference type="ARBA" id="ARBA00022967"/>
    </source>
</evidence>
<keyword evidence="3" id="KW-0547">Nucleotide-binding</keyword>
<accession>A0A3G5FK28</accession>
<sequence length="340" mass="38198">MAKISVEHVSVDFKQKKGSFKAVSDVSFAVEQGEIYGIVGLSGAGKSTLVRTLNLLQAPSAGSIKIDEQEITQLKGQDLRDLRQKIGMIFQHFNLIQNRTIAQNLAFSLKAGNYPAEKQKERIDELLRLVDLQEKKNDYPSSLSGGQKQRIGIARALANQPEILLCDEATSALDVETTEEILQLLQRINQDLGITIVFITHELDVGKRLFDRMGVMEAGTLIEEGSTYQIFSAPQQLVTRRFVSRNLSLSIPQEVKEHLTDGRLLELRYQGEHTLDPLISDMVQKWPISISIIHAKIEYIQQKAIGILCIYLTGEEEAMQQAQDEIKKHVYQLRTVEKGA</sequence>
<evidence type="ECO:0000256" key="1">
    <source>
        <dbReference type="ARBA" id="ARBA00022448"/>
    </source>
</evidence>
<dbReference type="Pfam" id="PF09383">
    <property type="entry name" value="NIL"/>
    <property type="match status" value="1"/>
</dbReference>
<keyword evidence="6" id="KW-0029">Amino-acid transport</keyword>
<evidence type="ECO:0000259" key="8">
    <source>
        <dbReference type="PROSITE" id="PS50893"/>
    </source>
</evidence>
<name>A0A3G5FK28_TETHA</name>
<dbReference type="SMART" id="SM00930">
    <property type="entry name" value="NIL"/>
    <property type="match status" value="1"/>
</dbReference>
<dbReference type="PROSITE" id="PS50893">
    <property type="entry name" value="ABC_TRANSPORTER_2"/>
    <property type="match status" value="1"/>
</dbReference>
<evidence type="ECO:0000256" key="4">
    <source>
        <dbReference type="ARBA" id="ARBA00022840"/>
    </source>
</evidence>
<dbReference type="PROSITE" id="PS00211">
    <property type="entry name" value="ABC_TRANSPORTER_1"/>
    <property type="match status" value="1"/>
</dbReference>
<dbReference type="InterPro" id="IPR045865">
    <property type="entry name" value="ACT-like_dom_sf"/>
</dbReference>
<dbReference type="SUPFAM" id="SSF52540">
    <property type="entry name" value="P-loop containing nucleoside triphosphate hydrolases"/>
    <property type="match status" value="1"/>
</dbReference>
<dbReference type="InterPro" id="IPR050086">
    <property type="entry name" value="MetN_ABC_transporter-like"/>
</dbReference>